<feature type="domain" description="Aerobactin siderophore biosynthesis IucA/IucC-like C-terminal" evidence="2">
    <location>
        <begin position="94"/>
        <end position="228"/>
    </location>
</feature>
<dbReference type="Proteomes" id="UP000584824">
    <property type="component" value="Unassembled WGS sequence"/>
</dbReference>
<organism evidence="3 4">
    <name type="scientific">Allorhizobium borbori</name>
    <dbReference type="NCBI Taxonomy" id="485907"/>
    <lineage>
        <taxon>Bacteria</taxon>
        <taxon>Pseudomonadati</taxon>
        <taxon>Pseudomonadota</taxon>
        <taxon>Alphaproteobacteria</taxon>
        <taxon>Hyphomicrobiales</taxon>
        <taxon>Rhizobiaceae</taxon>
        <taxon>Rhizobium/Agrobacterium group</taxon>
        <taxon>Allorhizobium</taxon>
    </lineage>
</organism>
<evidence type="ECO:0000313" key="4">
    <source>
        <dbReference type="Proteomes" id="UP000584824"/>
    </source>
</evidence>
<keyword evidence="1" id="KW-1133">Transmembrane helix</keyword>
<dbReference type="Pfam" id="PF06276">
    <property type="entry name" value="FhuF"/>
    <property type="match status" value="1"/>
</dbReference>
<dbReference type="AlphaFoldDB" id="A0A7W6K7W0"/>
<sequence>MGGHEPQPQTNRQGDVSGDASPSLDFAQLLDLNPAAAQLSYCRTSFSLHAPEQAECVPCATLTDPAVLTGLIDRFAARMPPADRRAIVSLLTLYYFSTLTIASAVATFVLRRSVPLALDAVSLCIGNDEHAPLSFHIREIGPEQATIDANTALAPLLRDHLEPLIHALAAAGGVSKKLLWNNVIVYLSWILSEIAAGEPEGPAATAARLVRTRIWPDGWVNPMHDLLRPATAEDGGDCNRRKVCCLRYAVPGIGGCGQICPLPIGRA</sequence>
<name>A0A7W6K7W0_9HYPH</name>
<dbReference type="EMBL" id="JACIDU010000036">
    <property type="protein sequence ID" value="MBB4105916.1"/>
    <property type="molecule type" value="Genomic_DNA"/>
</dbReference>
<accession>A0A7W6K7W0</accession>
<proteinExistence type="predicted"/>
<dbReference type="InterPro" id="IPR022770">
    <property type="entry name" value="IucA/IucC-like_C"/>
</dbReference>
<keyword evidence="4" id="KW-1185">Reference proteome</keyword>
<evidence type="ECO:0000256" key="1">
    <source>
        <dbReference type="SAM" id="Phobius"/>
    </source>
</evidence>
<reference evidence="3 4" key="1">
    <citation type="submission" date="2020-08" db="EMBL/GenBank/DDBJ databases">
        <title>Genomic Encyclopedia of Type Strains, Phase IV (KMG-IV): sequencing the most valuable type-strain genomes for metagenomic binning, comparative biology and taxonomic classification.</title>
        <authorList>
            <person name="Goeker M."/>
        </authorList>
    </citation>
    <scope>NUCLEOTIDE SEQUENCE [LARGE SCALE GENOMIC DNA]</scope>
    <source>
        <strain evidence="3 4">DSM 26385</strain>
    </source>
</reference>
<evidence type="ECO:0000259" key="2">
    <source>
        <dbReference type="Pfam" id="PF06276"/>
    </source>
</evidence>
<keyword evidence="1" id="KW-0472">Membrane</keyword>
<feature type="transmembrane region" description="Helical" evidence="1">
    <location>
        <begin position="87"/>
        <end position="110"/>
    </location>
</feature>
<dbReference type="RefSeq" id="WP_183795835.1">
    <property type="nucleotide sequence ID" value="NZ_JACIDU010000036.1"/>
</dbReference>
<keyword evidence="1" id="KW-0812">Transmembrane</keyword>
<dbReference type="InterPro" id="IPR008090">
    <property type="entry name" value="Fe_iron_reduct"/>
</dbReference>
<dbReference type="GO" id="GO:0003824">
    <property type="term" value="F:catalytic activity"/>
    <property type="evidence" value="ECO:0007669"/>
    <property type="project" value="UniProtKB-ARBA"/>
</dbReference>
<evidence type="ECO:0000313" key="3">
    <source>
        <dbReference type="EMBL" id="MBB4105916.1"/>
    </source>
</evidence>
<protein>
    <submittedName>
        <fullName evidence="3">Ferric iron reductase protein FhuF</fullName>
    </submittedName>
</protein>
<comment type="caution">
    <text evidence="3">The sequence shown here is derived from an EMBL/GenBank/DDBJ whole genome shotgun (WGS) entry which is preliminary data.</text>
</comment>
<gene>
    <name evidence="3" type="ORF">GGQ66_004504</name>
</gene>
<dbReference type="NCBIfam" id="TIGR03951">
    <property type="entry name" value="Fe_III_red_FhuF"/>
    <property type="match status" value="1"/>
</dbReference>